<reference evidence="2 3" key="1">
    <citation type="submission" date="2017-03" db="EMBL/GenBank/DDBJ databases">
        <title>Genome sequence of Sphingomonas mucosissima DSM 17494.</title>
        <authorList>
            <person name="Poehlein A."/>
            <person name="Wuebbeler J.H."/>
            <person name="Steinbuechel A."/>
            <person name="Daniel R."/>
        </authorList>
    </citation>
    <scope>NUCLEOTIDE SEQUENCE [LARGE SCALE GENOMIC DNA]</scope>
    <source>
        <strain evidence="2 3">DSM 17494</strain>
    </source>
</reference>
<comment type="caution">
    <text evidence="2">The sequence shown here is derived from an EMBL/GenBank/DDBJ whole genome shotgun (WGS) entry which is preliminary data.</text>
</comment>
<feature type="compositionally biased region" description="Basic and acidic residues" evidence="1">
    <location>
        <begin position="93"/>
        <end position="103"/>
    </location>
</feature>
<evidence type="ECO:0000256" key="1">
    <source>
        <dbReference type="SAM" id="MobiDB-lite"/>
    </source>
</evidence>
<keyword evidence="3" id="KW-1185">Reference proteome</keyword>
<evidence type="ECO:0000313" key="3">
    <source>
        <dbReference type="Proteomes" id="UP000197783"/>
    </source>
</evidence>
<sequence length="148" mass="16184">MVDRSWGGPPLSNVPVRTNDSLEERAARRAQAREDRANARGGDMAERLEARAKAREAQAAERERIRQERLEAEAKLAQSDPHTAAAQRKRGSGRKDIVREQRDTTGYAMVVNADRIRKLAARGASIASLSAVLGLSTQEIEEALAATP</sequence>
<dbReference type="RefSeq" id="WP_088334078.1">
    <property type="nucleotide sequence ID" value="NZ_NBBJ01000003.1"/>
</dbReference>
<dbReference type="OrthoDB" id="7572667at2"/>
<dbReference type="AlphaFoldDB" id="A0A245ZIK9"/>
<feature type="compositionally biased region" description="Basic and acidic residues" evidence="1">
    <location>
        <begin position="20"/>
        <end position="74"/>
    </location>
</feature>
<protein>
    <submittedName>
        <fullName evidence="2">Uncharacterized protein</fullName>
    </submittedName>
</protein>
<dbReference type="Proteomes" id="UP000197783">
    <property type="component" value="Unassembled WGS sequence"/>
</dbReference>
<feature type="region of interest" description="Disordered" evidence="1">
    <location>
        <begin position="1"/>
        <end position="104"/>
    </location>
</feature>
<proteinExistence type="predicted"/>
<gene>
    <name evidence="2" type="ORF">SPMU_20000</name>
</gene>
<evidence type="ECO:0000313" key="2">
    <source>
        <dbReference type="EMBL" id="OWK29580.1"/>
    </source>
</evidence>
<name>A0A245ZIK9_9SPHN</name>
<accession>A0A245ZIK9</accession>
<dbReference type="EMBL" id="NBBJ01000003">
    <property type="protein sequence ID" value="OWK29580.1"/>
    <property type="molecule type" value="Genomic_DNA"/>
</dbReference>
<organism evidence="2 3">
    <name type="scientific">Sphingomonas mucosissima</name>
    <dbReference type="NCBI Taxonomy" id="370959"/>
    <lineage>
        <taxon>Bacteria</taxon>
        <taxon>Pseudomonadati</taxon>
        <taxon>Pseudomonadota</taxon>
        <taxon>Alphaproteobacteria</taxon>
        <taxon>Sphingomonadales</taxon>
        <taxon>Sphingomonadaceae</taxon>
        <taxon>Sphingomonas</taxon>
    </lineage>
</organism>